<gene>
    <name evidence="1" type="ORF">SPRG_15786</name>
</gene>
<dbReference type="VEuPathDB" id="FungiDB:SPRG_15786"/>
<protein>
    <submittedName>
        <fullName evidence="1">Uncharacterized protein</fullName>
    </submittedName>
</protein>
<dbReference type="AlphaFoldDB" id="A0A067BK55"/>
<evidence type="ECO:0000313" key="1">
    <source>
        <dbReference type="EMBL" id="KDO18839.1"/>
    </source>
</evidence>
<dbReference type="EMBL" id="KK583390">
    <property type="protein sequence ID" value="KDO18839.1"/>
    <property type="molecule type" value="Genomic_DNA"/>
</dbReference>
<dbReference type="RefSeq" id="XP_012210452.1">
    <property type="nucleotide sequence ID" value="XM_012355062.1"/>
</dbReference>
<accession>A0A067BK55</accession>
<organism evidence="1 2">
    <name type="scientific">Saprolegnia parasitica (strain CBS 223.65)</name>
    <dbReference type="NCBI Taxonomy" id="695850"/>
    <lineage>
        <taxon>Eukaryota</taxon>
        <taxon>Sar</taxon>
        <taxon>Stramenopiles</taxon>
        <taxon>Oomycota</taxon>
        <taxon>Saprolegniomycetes</taxon>
        <taxon>Saprolegniales</taxon>
        <taxon>Saprolegniaceae</taxon>
        <taxon>Saprolegnia</taxon>
    </lineage>
</organism>
<sequence>MSSALTLRLEPSTFGFASFSYGLYDPASDASLTTAVTPIYIMAAASDRSVDMTIDAAEGTTGIATYVGAYVAFARATGSFRTWASPITHGKPAAAR</sequence>
<reference evidence="1 2" key="1">
    <citation type="journal article" date="2013" name="PLoS Genet.">
        <title>Distinctive expansion of potential virulence genes in the genome of the oomycete fish pathogen Saprolegnia parasitica.</title>
        <authorList>
            <person name="Jiang R.H."/>
            <person name="de Bruijn I."/>
            <person name="Haas B.J."/>
            <person name="Belmonte R."/>
            <person name="Lobach L."/>
            <person name="Christie J."/>
            <person name="van den Ackerveken G."/>
            <person name="Bottin A."/>
            <person name="Bulone V."/>
            <person name="Diaz-Moreno S.M."/>
            <person name="Dumas B."/>
            <person name="Fan L."/>
            <person name="Gaulin E."/>
            <person name="Govers F."/>
            <person name="Grenville-Briggs L.J."/>
            <person name="Horner N.R."/>
            <person name="Levin J.Z."/>
            <person name="Mammella M."/>
            <person name="Meijer H.J."/>
            <person name="Morris P."/>
            <person name="Nusbaum C."/>
            <person name="Oome S."/>
            <person name="Phillips A.J."/>
            <person name="van Rooyen D."/>
            <person name="Rzeszutek E."/>
            <person name="Saraiva M."/>
            <person name="Secombes C.J."/>
            <person name="Seidl M.F."/>
            <person name="Snel B."/>
            <person name="Stassen J.H."/>
            <person name="Sykes S."/>
            <person name="Tripathy S."/>
            <person name="van den Berg H."/>
            <person name="Vega-Arreguin J.C."/>
            <person name="Wawra S."/>
            <person name="Young S.K."/>
            <person name="Zeng Q."/>
            <person name="Dieguez-Uribeondo J."/>
            <person name="Russ C."/>
            <person name="Tyler B.M."/>
            <person name="van West P."/>
        </authorList>
    </citation>
    <scope>NUCLEOTIDE SEQUENCE [LARGE SCALE GENOMIC DNA]</scope>
    <source>
        <strain evidence="1 2">CBS 223.65</strain>
    </source>
</reference>
<proteinExistence type="predicted"/>
<dbReference type="Proteomes" id="UP000030745">
    <property type="component" value="Unassembled WGS sequence"/>
</dbReference>
<keyword evidence="2" id="KW-1185">Reference proteome</keyword>
<evidence type="ECO:0000313" key="2">
    <source>
        <dbReference type="Proteomes" id="UP000030745"/>
    </source>
</evidence>
<dbReference type="GeneID" id="24137477"/>
<dbReference type="KEGG" id="spar:SPRG_15786"/>
<name>A0A067BK55_SAPPC</name>